<dbReference type="GO" id="GO:0005634">
    <property type="term" value="C:nucleus"/>
    <property type="evidence" value="ECO:0000318"/>
    <property type="project" value="GO_Central"/>
</dbReference>
<dbReference type="GO" id="GO:0003688">
    <property type="term" value="F:DNA replication origin binding"/>
    <property type="evidence" value="ECO:0000318"/>
    <property type="project" value="GO_Central"/>
</dbReference>
<dbReference type="AlphaFoldDB" id="A9V827"/>
<dbReference type="GO" id="GO:0006270">
    <property type="term" value="P:DNA replication initiation"/>
    <property type="evidence" value="ECO:0000318"/>
    <property type="project" value="GO_Central"/>
</dbReference>
<dbReference type="CDD" id="cd00009">
    <property type="entry name" value="AAA"/>
    <property type="match status" value="1"/>
</dbReference>
<dbReference type="InterPro" id="IPR049945">
    <property type="entry name" value="AAA_22"/>
</dbReference>
<evidence type="ECO:0000313" key="13">
    <source>
        <dbReference type="Proteomes" id="UP000001357"/>
    </source>
</evidence>
<dbReference type="GO" id="GO:0051301">
    <property type="term" value="P:cell division"/>
    <property type="evidence" value="ECO:0007669"/>
    <property type="project" value="UniProtKB-UniRule"/>
</dbReference>
<comment type="subcellular location">
    <subcellularLocation>
        <location evidence="1">Nucleus</location>
    </subcellularLocation>
</comment>
<feature type="domain" description="Cdc6 C-terminal" evidence="9">
    <location>
        <begin position="509"/>
        <end position="599"/>
    </location>
</feature>
<organism evidence="12 13">
    <name type="scientific">Monosiga brevicollis</name>
    <name type="common">Choanoflagellate</name>
    <dbReference type="NCBI Taxonomy" id="81824"/>
    <lineage>
        <taxon>Eukaryota</taxon>
        <taxon>Choanoflagellata</taxon>
        <taxon>Craspedida</taxon>
        <taxon>Salpingoecidae</taxon>
        <taxon>Monosiga</taxon>
    </lineage>
</organism>
<dbReference type="Pfam" id="PF13401">
    <property type="entry name" value="AAA_22"/>
    <property type="match status" value="1"/>
</dbReference>
<dbReference type="InterPro" id="IPR036390">
    <property type="entry name" value="WH_DNA-bd_sf"/>
</dbReference>
<dbReference type="Gene3D" id="1.10.10.10">
    <property type="entry name" value="Winged helix-like DNA-binding domain superfamily/Winged helix DNA-binding domain"/>
    <property type="match status" value="1"/>
</dbReference>
<dbReference type="InterPro" id="IPR050311">
    <property type="entry name" value="ORC1/CDC6"/>
</dbReference>
<reference evidence="12 13" key="1">
    <citation type="journal article" date="2008" name="Nature">
        <title>The genome of the choanoflagellate Monosiga brevicollis and the origin of metazoans.</title>
        <authorList>
            <consortium name="JGI Sequencing"/>
            <person name="King N."/>
            <person name="Westbrook M.J."/>
            <person name="Young S.L."/>
            <person name="Kuo A."/>
            <person name="Abedin M."/>
            <person name="Chapman J."/>
            <person name="Fairclough S."/>
            <person name="Hellsten U."/>
            <person name="Isogai Y."/>
            <person name="Letunic I."/>
            <person name="Marr M."/>
            <person name="Pincus D."/>
            <person name="Putnam N."/>
            <person name="Rokas A."/>
            <person name="Wright K.J."/>
            <person name="Zuzow R."/>
            <person name="Dirks W."/>
            <person name="Good M."/>
            <person name="Goodstein D."/>
            <person name="Lemons D."/>
            <person name="Li W."/>
            <person name="Lyons J.B."/>
            <person name="Morris A."/>
            <person name="Nichols S."/>
            <person name="Richter D.J."/>
            <person name="Salamov A."/>
            <person name="Bork P."/>
            <person name="Lim W.A."/>
            <person name="Manning G."/>
            <person name="Miller W.T."/>
            <person name="McGinnis W."/>
            <person name="Shapiro H."/>
            <person name="Tjian R."/>
            <person name="Grigoriev I.V."/>
            <person name="Rokhsar D."/>
        </authorList>
    </citation>
    <scope>NUCLEOTIDE SEQUENCE [LARGE SCALE GENOMIC DNA]</scope>
    <source>
        <strain evidence="13">MX1 / ATCC 50154</strain>
    </source>
</reference>
<accession>A9V827</accession>
<dbReference type="RefSeq" id="XP_001748866.1">
    <property type="nucleotide sequence ID" value="XM_001748814.1"/>
</dbReference>
<dbReference type="KEGG" id="mbr:MONBRDRAFT_28402"/>
<dbReference type="InParanoid" id="A9V827"/>
<dbReference type="STRING" id="81824.A9V827"/>
<dbReference type="FunCoup" id="A9V827">
    <property type="interactions" value="914"/>
</dbReference>
<dbReference type="PANTHER" id="PTHR10763:SF26">
    <property type="entry name" value="CELL DIVISION CONTROL PROTEIN 6 HOMOLOG"/>
    <property type="match status" value="1"/>
</dbReference>
<dbReference type="Pfam" id="PF09079">
    <property type="entry name" value="WHD_Cdc6"/>
    <property type="match status" value="1"/>
</dbReference>
<dbReference type="InterPro" id="IPR016314">
    <property type="entry name" value="Cdc6/18"/>
</dbReference>
<dbReference type="eggNOG" id="KOG2227">
    <property type="taxonomic scope" value="Eukaryota"/>
</dbReference>
<feature type="region of interest" description="Disordered" evidence="8">
    <location>
        <begin position="1"/>
        <end position="129"/>
    </location>
</feature>
<keyword evidence="6" id="KW-0131">Cell cycle</keyword>
<dbReference type="Gene3D" id="3.40.50.300">
    <property type="entry name" value="P-loop containing nucleotide triphosphate hydrolases"/>
    <property type="match status" value="1"/>
</dbReference>
<dbReference type="SUPFAM" id="SSF52540">
    <property type="entry name" value="P-loop containing nucleoside triphosphate hydrolases"/>
    <property type="match status" value="1"/>
</dbReference>
<dbReference type="InterPro" id="IPR027417">
    <property type="entry name" value="P-loop_NTPase"/>
</dbReference>
<dbReference type="GeneID" id="5894148"/>
<dbReference type="GO" id="GO:0016887">
    <property type="term" value="F:ATP hydrolysis activity"/>
    <property type="evidence" value="ECO:0007669"/>
    <property type="project" value="InterPro"/>
</dbReference>
<proteinExistence type="inferred from homology"/>
<dbReference type="GO" id="GO:0033314">
    <property type="term" value="P:mitotic DNA replication checkpoint signaling"/>
    <property type="evidence" value="ECO:0000318"/>
    <property type="project" value="GO_Central"/>
</dbReference>
<keyword evidence="13" id="KW-1185">Reference proteome</keyword>
<dbReference type="Gene3D" id="1.10.8.60">
    <property type="match status" value="1"/>
</dbReference>
<dbReference type="OMA" id="INICKQD"/>
<evidence type="ECO:0000256" key="7">
    <source>
        <dbReference type="PIRNR" id="PIRNR001767"/>
    </source>
</evidence>
<feature type="compositionally biased region" description="Polar residues" evidence="8">
    <location>
        <begin position="100"/>
        <end position="112"/>
    </location>
</feature>
<feature type="domain" description="Cdc6/ORC1-like ATPase lid" evidence="11">
    <location>
        <begin position="426"/>
        <end position="483"/>
    </location>
</feature>
<dbReference type="PIRSF" id="PIRSF001767">
    <property type="entry name" value="Cdc6"/>
    <property type="match status" value="1"/>
</dbReference>
<evidence type="ECO:0000256" key="5">
    <source>
        <dbReference type="ARBA" id="ARBA00023242"/>
    </source>
</evidence>
<evidence type="ECO:0000259" key="10">
    <source>
        <dbReference type="Pfam" id="PF13401"/>
    </source>
</evidence>
<dbReference type="InterPro" id="IPR054425">
    <property type="entry name" value="Cdc6_ORC1-like_ATPase_lid"/>
</dbReference>
<evidence type="ECO:0000256" key="3">
    <source>
        <dbReference type="ARBA" id="ARBA00022618"/>
    </source>
</evidence>
<dbReference type="InterPro" id="IPR036388">
    <property type="entry name" value="WH-like_DNA-bd_sf"/>
</dbReference>
<evidence type="ECO:0000313" key="12">
    <source>
        <dbReference type="EMBL" id="EDQ86196.1"/>
    </source>
</evidence>
<dbReference type="SUPFAM" id="SSF46785">
    <property type="entry name" value="Winged helix' DNA-binding domain"/>
    <property type="match status" value="1"/>
</dbReference>
<feature type="compositionally biased region" description="Low complexity" evidence="8">
    <location>
        <begin position="68"/>
        <end position="77"/>
    </location>
</feature>
<dbReference type="Pfam" id="PF22606">
    <property type="entry name" value="Cdc6-ORC-like_ATPase_lid"/>
    <property type="match status" value="1"/>
</dbReference>
<keyword evidence="5" id="KW-0539">Nucleus</keyword>
<name>A9V827_MONBE</name>
<dbReference type="EMBL" id="CH991567">
    <property type="protein sequence ID" value="EDQ86196.1"/>
    <property type="molecule type" value="Genomic_DNA"/>
</dbReference>
<evidence type="ECO:0000259" key="11">
    <source>
        <dbReference type="Pfam" id="PF22606"/>
    </source>
</evidence>
<evidence type="ECO:0000259" key="9">
    <source>
        <dbReference type="Pfam" id="PF09079"/>
    </source>
</evidence>
<evidence type="ECO:0000256" key="6">
    <source>
        <dbReference type="ARBA" id="ARBA00023306"/>
    </source>
</evidence>
<dbReference type="FunFam" id="3.40.50.300:FF:000547">
    <property type="entry name" value="Cell division control protein"/>
    <property type="match status" value="1"/>
</dbReference>
<feature type="compositionally biased region" description="Polar residues" evidence="8">
    <location>
        <begin position="178"/>
        <end position="190"/>
    </location>
</feature>
<gene>
    <name evidence="12" type="ORF">MONBRDRAFT_28402</name>
</gene>
<evidence type="ECO:0000256" key="1">
    <source>
        <dbReference type="ARBA" id="ARBA00004123"/>
    </source>
</evidence>
<evidence type="ECO:0000256" key="2">
    <source>
        <dbReference type="ARBA" id="ARBA00006184"/>
    </source>
</evidence>
<feature type="domain" description="ORC1/DEAH AAA+ ATPase" evidence="10">
    <location>
        <begin position="275"/>
        <end position="394"/>
    </location>
</feature>
<keyword evidence="3" id="KW-0132">Cell division</keyword>
<evidence type="ECO:0000256" key="4">
    <source>
        <dbReference type="ARBA" id="ARBA00022705"/>
    </source>
</evidence>
<comment type="similarity">
    <text evidence="2 7">Belongs to the CDC6/cdc18 family.</text>
</comment>
<sequence length="624" mass="68098">MQTRRRRSSRPAPAKGKTNGSSSRLGKPSSHTKSRASSLDSTAPKRVKRQGIVLSDEEESNASPTAVLSPAALSPDALSPPSPVMPAVETETKVFIESPTVASHNAAPQPTRQLLGPTSPPRSPPTQHQTLRARLEGTAPALTPPHVRAAALDARRPASTGRKSPTNRPLPMPVRPLTHNQNTSNPSSASPRHGVPNSPRRMVRAHPGGSPGSHLLLADPTSPRMPSPAQLSRLSIRQRVMATLTPGAVPAQLIGRAREQETVRTFWREHVDARKPGALYISGKPGTGKTATLNQLIAARGAAGDDTPTVCINCMTLRDPTHIYSRILQQLLGEDRMWPTDVALTKLKSLLIGADRLPTVVLVVDEVDQLHTRDNSVLYQLFSWPQQPDSSVVLVSIANALDLTERILPLLHRWQCQPETVLYEPYTKDELVNIVRHRMDEVPSGAALLQDAALKLCAAKVTAVSGDIRQTLDLCRRVLELSEKDKRPQIAIMASLFASVLGSDRVLRIKQMPLHQKLLLVALYHCCRDDQAVECAKVLDRYRVLAEEVGIPPLSDELYETLQHMGCSGYIHAPPVASRSHFRHAKCKLLVPRAEVEDALRIEALFGRLLQEQAAEPDSSGSQA</sequence>
<evidence type="ECO:0000256" key="8">
    <source>
        <dbReference type="SAM" id="MobiDB-lite"/>
    </source>
</evidence>
<feature type="compositionally biased region" description="Polar residues" evidence="8">
    <location>
        <begin position="18"/>
        <end position="41"/>
    </location>
</feature>
<protein>
    <recommendedName>
        <fullName evidence="7">Cell division control protein</fullName>
    </recommendedName>
</protein>
<keyword evidence="4" id="KW-0235">DNA replication</keyword>
<dbReference type="InterPro" id="IPR015163">
    <property type="entry name" value="Cdc6_C"/>
</dbReference>
<feature type="region of interest" description="Disordered" evidence="8">
    <location>
        <begin position="149"/>
        <end position="213"/>
    </location>
</feature>
<dbReference type="Proteomes" id="UP000001357">
    <property type="component" value="Unassembled WGS sequence"/>
</dbReference>
<dbReference type="PANTHER" id="PTHR10763">
    <property type="entry name" value="CELL DIVISION CONTROL PROTEIN 6-RELATED"/>
    <property type="match status" value="1"/>
</dbReference>